<dbReference type="InterPro" id="IPR036388">
    <property type="entry name" value="WH-like_DNA-bd_sf"/>
</dbReference>
<dbReference type="AlphaFoldDB" id="A0A233SRS0"/>
<proteinExistence type="predicted"/>
<evidence type="ECO:0000313" key="3">
    <source>
        <dbReference type="EMBL" id="OXY98340.1"/>
    </source>
</evidence>
<evidence type="ECO:0000259" key="2">
    <source>
        <dbReference type="Pfam" id="PF04545"/>
    </source>
</evidence>
<gene>
    <name evidence="3" type="ORF">BEK98_05635</name>
</gene>
<evidence type="ECO:0000313" key="4">
    <source>
        <dbReference type="Proteomes" id="UP000215483"/>
    </source>
</evidence>
<dbReference type="GO" id="GO:0006352">
    <property type="term" value="P:DNA-templated transcription initiation"/>
    <property type="evidence" value="ECO:0007669"/>
    <property type="project" value="InterPro"/>
</dbReference>
<protein>
    <submittedName>
        <fullName evidence="3">RNA polymerase subunit sigma-70</fullName>
    </submittedName>
</protein>
<dbReference type="InterPro" id="IPR007630">
    <property type="entry name" value="RNA_pol_sigma70_r4"/>
</dbReference>
<dbReference type="RefSeq" id="WP_094215284.1">
    <property type="nucleotide sequence ID" value="NZ_MCGQ01000007.1"/>
</dbReference>
<evidence type="ECO:0000256" key="1">
    <source>
        <dbReference type="SAM" id="MobiDB-lite"/>
    </source>
</evidence>
<dbReference type="Proteomes" id="UP000215483">
    <property type="component" value="Unassembled WGS sequence"/>
</dbReference>
<dbReference type="EMBL" id="MCGQ01000007">
    <property type="protein sequence ID" value="OXY98340.1"/>
    <property type="molecule type" value="Genomic_DNA"/>
</dbReference>
<reference evidence="3 4" key="1">
    <citation type="submission" date="2016-07" db="EMBL/GenBank/DDBJ databases">
        <title>Draft genome of Streptomyces diastatochromogenes.</title>
        <authorList>
            <person name="Podduturi R."/>
            <person name="Lukassen M.B."/>
            <person name="Clausen N."/>
            <person name="Nielsen J.L."/>
            <person name="Jorgensen N.O."/>
        </authorList>
    </citation>
    <scope>NUCLEOTIDE SEQUENCE [LARGE SCALE GENOMIC DNA]</scope>
    <source>
        <strain evidence="3 4">DSM 40608</strain>
    </source>
</reference>
<dbReference type="SUPFAM" id="SSF88659">
    <property type="entry name" value="Sigma3 and sigma4 domains of RNA polymerase sigma factors"/>
    <property type="match status" value="1"/>
</dbReference>
<dbReference type="InterPro" id="IPR013324">
    <property type="entry name" value="RNA_pol_sigma_r3/r4-like"/>
</dbReference>
<dbReference type="OrthoDB" id="4332887at2"/>
<dbReference type="Pfam" id="PF04545">
    <property type="entry name" value="Sigma70_r4"/>
    <property type="match status" value="1"/>
</dbReference>
<sequence>MRDRQASRAARRAREFEAFVAGAAGRLLHTATLLTAEAPDANPRARRLLTLALAHTYAGWDRLHGEDPYECARQYLATRFQHGAWHHYGAVGRARPDPRSPLAALSPQERLILVLRMYEGVAEEQAAALLGLPVERVHSICDRATATVLHPAPATTPRAVGTRAVPSWASRPAGRPR</sequence>
<organism evidence="3 4">
    <name type="scientific">Streptomyces diastatochromogenes</name>
    <dbReference type="NCBI Taxonomy" id="42236"/>
    <lineage>
        <taxon>Bacteria</taxon>
        <taxon>Bacillati</taxon>
        <taxon>Actinomycetota</taxon>
        <taxon>Actinomycetes</taxon>
        <taxon>Kitasatosporales</taxon>
        <taxon>Streptomycetaceae</taxon>
        <taxon>Streptomyces</taxon>
    </lineage>
</organism>
<dbReference type="Gene3D" id="1.10.10.10">
    <property type="entry name" value="Winged helix-like DNA-binding domain superfamily/Winged helix DNA-binding domain"/>
    <property type="match status" value="1"/>
</dbReference>
<feature type="region of interest" description="Disordered" evidence="1">
    <location>
        <begin position="152"/>
        <end position="177"/>
    </location>
</feature>
<comment type="caution">
    <text evidence="3">The sequence shown here is derived from an EMBL/GenBank/DDBJ whole genome shotgun (WGS) entry which is preliminary data.</text>
</comment>
<accession>A0A233SRS0</accession>
<keyword evidence="4" id="KW-1185">Reference proteome</keyword>
<feature type="domain" description="RNA polymerase sigma-70 region 4" evidence="2">
    <location>
        <begin position="102"/>
        <end position="144"/>
    </location>
</feature>
<name>A0A233SRS0_STRDA</name>
<dbReference type="GO" id="GO:0003700">
    <property type="term" value="F:DNA-binding transcription factor activity"/>
    <property type="evidence" value="ECO:0007669"/>
    <property type="project" value="InterPro"/>
</dbReference>